<dbReference type="GO" id="GO:0016301">
    <property type="term" value="F:kinase activity"/>
    <property type="evidence" value="ECO:0007669"/>
    <property type="project" value="InterPro"/>
</dbReference>
<proteinExistence type="predicted"/>
<keyword evidence="5" id="KW-1185">Reference proteome</keyword>
<evidence type="ECO:0000313" key="5">
    <source>
        <dbReference type="Proteomes" id="UP000283895"/>
    </source>
</evidence>
<comment type="caution">
    <text evidence="4">The sequence shown here is derived from an EMBL/GenBank/DDBJ whole genome shotgun (WGS) entry which is preliminary data.</text>
</comment>
<reference evidence="4 5" key="1">
    <citation type="submission" date="2015-09" db="EMBL/GenBank/DDBJ databases">
        <title>Host preference determinants of Valsa canker pathogens revealed by comparative genomics.</title>
        <authorList>
            <person name="Yin Z."/>
            <person name="Huang L."/>
        </authorList>
    </citation>
    <scope>NUCLEOTIDE SEQUENCE [LARGE SCALE GENOMIC DNA]</scope>
    <source>
        <strain evidence="4 5">03-1</strain>
    </source>
</reference>
<dbReference type="OrthoDB" id="2881954at2759"/>
<keyword evidence="1" id="KW-0547">Nucleotide-binding</keyword>
<gene>
    <name evidence="4" type="ORF">VMCG_07096</name>
</gene>
<evidence type="ECO:0000313" key="4">
    <source>
        <dbReference type="EMBL" id="ROV98404.1"/>
    </source>
</evidence>
<dbReference type="AlphaFoldDB" id="A0A423W500"/>
<sequence length="329" mass="36203">MTTITKDFAPIAAVPKSYVLPDDVNQDIFDKTIIPKELSHLENAGHLEDGVQPIAVFIVGQTGAGKARLTPSLLGAMKTRQPAHFVAGAFKTYHPDYTSILNSVPSLASPATSIDAWKWLTMASNWCIDRHIDVVLESACRNIDEVMNLISTFHADRYQVNVVVLAVPECLSLLGNMVRYYKNLAEAQPGDKAPGLTSRSVHYETYDGLLTVADFIDKSSAADNVIVVRRNSLVSYQNYRGPNGLWVRPAAALSSLDLERARPLLMDEHATFFVDCQWVEEQAGKDDMKMAMLEDIEASVAALNSTGGRMSSSFPALKPLDVEKWLFGK</sequence>
<dbReference type="InterPro" id="IPR010488">
    <property type="entry name" value="Zeta_toxin_domain"/>
</dbReference>
<dbReference type="EMBL" id="LKEA01000026">
    <property type="protein sequence ID" value="ROV98404.1"/>
    <property type="molecule type" value="Genomic_DNA"/>
</dbReference>
<dbReference type="Pfam" id="PF06414">
    <property type="entry name" value="Zeta_toxin"/>
    <property type="match status" value="1"/>
</dbReference>
<accession>A0A423W500</accession>
<evidence type="ECO:0000256" key="1">
    <source>
        <dbReference type="ARBA" id="ARBA00022741"/>
    </source>
</evidence>
<feature type="domain" description="Zeta toxin" evidence="3">
    <location>
        <begin position="50"/>
        <end position="238"/>
    </location>
</feature>
<dbReference type="InterPro" id="IPR027417">
    <property type="entry name" value="P-loop_NTPase"/>
</dbReference>
<evidence type="ECO:0000256" key="2">
    <source>
        <dbReference type="ARBA" id="ARBA00022840"/>
    </source>
</evidence>
<dbReference type="Gene3D" id="3.40.50.300">
    <property type="entry name" value="P-loop containing nucleotide triphosphate hydrolases"/>
    <property type="match status" value="1"/>
</dbReference>
<organism evidence="4 5">
    <name type="scientific">Cytospora schulzeri</name>
    <dbReference type="NCBI Taxonomy" id="448051"/>
    <lineage>
        <taxon>Eukaryota</taxon>
        <taxon>Fungi</taxon>
        <taxon>Dikarya</taxon>
        <taxon>Ascomycota</taxon>
        <taxon>Pezizomycotina</taxon>
        <taxon>Sordariomycetes</taxon>
        <taxon>Sordariomycetidae</taxon>
        <taxon>Diaporthales</taxon>
        <taxon>Cytosporaceae</taxon>
        <taxon>Cytospora</taxon>
    </lineage>
</organism>
<protein>
    <recommendedName>
        <fullName evidence="3">Zeta toxin domain-containing protein</fullName>
    </recommendedName>
</protein>
<name>A0A423W500_9PEZI</name>
<evidence type="ECO:0000259" key="3">
    <source>
        <dbReference type="Pfam" id="PF06414"/>
    </source>
</evidence>
<keyword evidence="2" id="KW-0067">ATP-binding</keyword>
<dbReference type="GO" id="GO:0005524">
    <property type="term" value="F:ATP binding"/>
    <property type="evidence" value="ECO:0007669"/>
    <property type="project" value="UniProtKB-KW"/>
</dbReference>
<dbReference type="Proteomes" id="UP000283895">
    <property type="component" value="Unassembled WGS sequence"/>
</dbReference>